<dbReference type="SUPFAM" id="SSF56059">
    <property type="entry name" value="Glutathione synthetase ATP-binding domain-like"/>
    <property type="match status" value="1"/>
</dbReference>
<protein>
    <recommendedName>
        <fullName evidence="3">ATP-grasp domain-containing protein</fullName>
    </recommendedName>
</protein>
<evidence type="ECO:0008006" key="3">
    <source>
        <dbReference type="Google" id="ProtNLM"/>
    </source>
</evidence>
<dbReference type="EMBL" id="CP140152">
    <property type="protein sequence ID" value="WQH02369.1"/>
    <property type="molecule type" value="Genomic_DNA"/>
</dbReference>
<dbReference type="Proteomes" id="UP001326110">
    <property type="component" value="Chromosome"/>
</dbReference>
<evidence type="ECO:0000313" key="2">
    <source>
        <dbReference type="Proteomes" id="UP001326110"/>
    </source>
</evidence>
<evidence type="ECO:0000313" key="1">
    <source>
        <dbReference type="EMBL" id="WQH02369.1"/>
    </source>
</evidence>
<sequence>MAQGVLILSGYNIRAVVAFCRWATARGVPFHLVARDGSDPIFLTNYAAHVLLTRDSSQLALAHFVHWAALLRAQHGYERLLLLPSTEFLNRFMLAHREELGQAGCVVPLVDQALYCRLSDKHSFGRLCSDAGIAVPGEYDTLPERFPFVAKPRSYAGIGTRQLKPHLVYGPVERERFLRGEDSRDFYYQQYVDGRSLYLLAYVPISGEPVLFSQENLVQQPEGGSVILARADDFHLQADALPYLALLAQVRFHGLIMIEVRRAADGTCYMIEANPRLWGPMQLVVDHPTGIFDAFLADYGFCTAAAAAAAAANSASAAPLPCYYWSGGLRAGPPSYHNFSAAALAAQQAAIAPSDIFHRHDSMPLYRHEQAQP</sequence>
<keyword evidence="2" id="KW-1185">Reference proteome</keyword>
<accession>A0ABZ0XRK0</accession>
<organism evidence="1 2">
    <name type="scientific">Duganella zoogloeoides</name>
    <dbReference type="NCBI Taxonomy" id="75659"/>
    <lineage>
        <taxon>Bacteria</taxon>
        <taxon>Pseudomonadati</taxon>
        <taxon>Pseudomonadota</taxon>
        <taxon>Betaproteobacteria</taxon>
        <taxon>Burkholderiales</taxon>
        <taxon>Oxalobacteraceae</taxon>
        <taxon>Telluria group</taxon>
        <taxon>Duganella</taxon>
    </lineage>
</organism>
<gene>
    <name evidence="1" type="ORF">SR858_14930</name>
</gene>
<reference evidence="1 2" key="1">
    <citation type="submission" date="2023-11" db="EMBL/GenBank/DDBJ databases">
        <title>MicrobeMod: A computational toolkit for identifying prokaryotic methylation and restriction-modification with nanopore sequencing.</title>
        <authorList>
            <person name="Crits-Christoph A."/>
            <person name="Kang S.C."/>
            <person name="Lee H."/>
            <person name="Ostrov N."/>
        </authorList>
    </citation>
    <scope>NUCLEOTIDE SEQUENCE [LARGE SCALE GENOMIC DNA]</scope>
    <source>
        <strain evidence="1 2">ATCC 25935</strain>
    </source>
</reference>
<proteinExistence type="predicted"/>
<dbReference type="RefSeq" id="WP_154819700.1">
    <property type="nucleotide sequence ID" value="NZ_CP140152.1"/>
</dbReference>
<dbReference type="Gene3D" id="3.30.470.20">
    <property type="entry name" value="ATP-grasp fold, B domain"/>
    <property type="match status" value="1"/>
</dbReference>
<name>A0ABZ0XRK0_9BURK</name>
<dbReference type="GeneID" id="43161722"/>